<evidence type="ECO:0000256" key="3">
    <source>
        <dbReference type="SAM" id="Phobius"/>
    </source>
</evidence>
<dbReference type="Proteomes" id="UP000199671">
    <property type="component" value="Unassembled WGS sequence"/>
</dbReference>
<comment type="similarity">
    <text evidence="1">Belongs to the LytR/CpsA/Psr (LCP) family.</text>
</comment>
<keyword evidence="3" id="KW-0472">Membrane</keyword>
<keyword evidence="3" id="KW-1133">Transmembrane helix</keyword>
<dbReference type="Gene3D" id="3.40.630.190">
    <property type="entry name" value="LCP protein"/>
    <property type="match status" value="1"/>
</dbReference>
<dbReference type="Pfam" id="PF03816">
    <property type="entry name" value="LytR_cpsA_psr"/>
    <property type="match status" value="1"/>
</dbReference>
<dbReference type="RefSeq" id="WP_256328974.1">
    <property type="nucleotide sequence ID" value="NZ_FNHU01000002.1"/>
</dbReference>
<evidence type="ECO:0000256" key="1">
    <source>
        <dbReference type="ARBA" id="ARBA00006068"/>
    </source>
</evidence>
<sequence>MSTNDDDLPPSFTPGTGRPRRRAGAASPSPRQAGRNGRPAQEAAQQSVRQPSRHHGGDDAGTRGGAAPRKPLTPRRAATASPSGGPAAASDRGHGAADAVASPRNAPGAPKRVTSRSRARAGSSAVPLASADSRTAGGRDATRVMPAGTAPSARSRNVSRPRTPARSARYVPSSSLNQHTQPAPPQPPARRRRRLLRWVVVALVVLLALVGARAAWLIHDVNSKLQRVEALSGAADTPGETWLIVGSDSRADGAVADNTEGARSDSIMLLHKAPGGQASLTSLPRDTYVEIPGYGGNKINAAYSYGGPALLVSTVEQLTGLTIDHYVEVGMGGVSSLVDAVGGINVCLDYDVNDADSGLVWDTSQGECQEVDGAKALAYSRMRKSDPTGDIGRALRQRAVISAVVSKAVSTSTLTSFSQQDTLVDAGTQALTVDEDASMLDLGKMLLAFRSASNAGLTGAPPIASLDYEPGGIGAAVLLEDTTAPDFFARLREGELTVEDFNQS</sequence>
<dbReference type="PANTHER" id="PTHR33392">
    <property type="entry name" value="POLYISOPRENYL-TEICHOIC ACID--PEPTIDOGLYCAN TEICHOIC ACID TRANSFERASE TAGU"/>
    <property type="match status" value="1"/>
</dbReference>
<feature type="compositionally biased region" description="Low complexity" evidence="2">
    <location>
        <begin position="77"/>
        <end position="90"/>
    </location>
</feature>
<gene>
    <name evidence="5" type="ORF">SAMN04487766_10237</name>
</gene>
<dbReference type="NCBIfam" id="TIGR00350">
    <property type="entry name" value="lytR_cpsA_psr"/>
    <property type="match status" value="1"/>
</dbReference>
<feature type="region of interest" description="Disordered" evidence="2">
    <location>
        <begin position="1"/>
        <end position="190"/>
    </location>
</feature>
<accession>A0A1G9SP26</accession>
<keyword evidence="3" id="KW-0812">Transmembrane</keyword>
<feature type="domain" description="Cell envelope-related transcriptional attenuator" evidence="4">
    <location>
        <begin position="263"/>
        <end position="408"/>
    </location>
</feature>
<reference evidence="5 6" key="1">
    <citation type="submission" date="2016-10" db="EMBL/GenBank/DDBJ databases">
        <authorList>
            <person name="de Groot N.N."/>
        </authorList>
    </citation>
    <scope>NUCLEOTIDE SEQUENCE [LARGE SCALE GENOMIC DNA]</scope>
    <source>
        <strain evidence="5 6">KPR-7B</strain>
    </source>
</reference>
<dbReference type="AlphaFoldDB" id="A0A1G9SP26"/>
<name>A0A1G9SP26_9ACTO</name>
<dbReference type="InterPro" id="IPR050922">
    <property type="entry name" value="LytR/CpsA/Psr_CW_biosynth"/>
</dbReference>
<evidence type="ECO:0000313" key="5">
    <source>
        <dbReference type="EMBL" id="SDM37228.1"/>
    </source>
</evidence>
<evidence type="ECO:0000259" key="4">
    <source>
        <dbReference type="Pfam" id="PF03816"/>
    </source>
</evidence>
<dbReference type="EMBL" id="FNHU01000002">
    <property type="protein sequence ID" value="SDM37228.1"/>
    <property type="molecule type" value="Genomic_DNA"/>
</dbReference>
<evidence type="ECO:0000256" key="2">
    <source>
        <dbReference type="SAM" id="MobiDB-lite"/>
    </source>
</evidence>
<feature type="compositionally biased region" description="Polar residues" evidence="2">
    <location>
        <begin position="172"/>
        <end position="181"/>
    </location>
</feature>
<organism evidence="5 6">
    <name type="scientific">Actinomyces ruminicola</name>
    <dbReference type="NCBI Taxonomy" id="332524"/>
    <lineage>
        <taxon>Bacteria</taxon>
        <taxon>Bacillati</taxon>
        <taxon>Actinomycetota</taxon>
        <taxon>Actinomycetes</taxon>
        <taxon>Actinomycetales</taxon>
        <taxon>Actinomycetaceae</taxon>
        <taxon>Actinomyces</taxon>
    </lineage>
</organism>
<evidence type="ECO:0000313" key="6">
    <source>
        <dbReference type="Proteomes" id="UP000199671"/>
    </source>
</evidence>
<feature type="transmembrane region" description="Helical" evidence="3">
    <location>
        <begin position="195"/>
        <end position="218"/>
    </location>
</feature>
<proteinExistence type="inferred from homology"/>
<protein>
    <submittedName>
        <fullName evidence="5">Transcriptional attenuator, LytR family</fullName>
    </submittedName>
</protein>
<dbReference type="PANTHER" id="PTHR33392:SF6">
    <property type="entry name" value="POLYISOPRENYL-TEICHOIC ACID--PEPTIDOGLYCAN TEICHOIC ACID TRANSFERASE TAGU"/>
    <property type="match status" value="1"/>
</dbReference>
<dbReference type="InterPro" id="IPR004474">
    <property type="entry name" value="LytR_CpsA_psr"/>
</dbReference>